<comment type="similarity">
    <text evidence="1">Belongs to the RutC family.</text>
</comment>
<gene>
    <name evidence="2" type="ORF">Z518_02247</name>
</gene>
<dbReference type="RefSeq" id="XP_013274730.1">
    <property type="nucleotide sequence ID" value="XM_013419276.1"/>
</dbReference>
<dbReference type="Gene3D" id="3.30.1330.40">
    <property type="entry name" value="RutC-like"/>
    <property type="match status" value="1"/>
</dbReference>
<dbReference type="OrthoDB" id="309640at2759"/>
<dbReference type="PANTHER" id="PTHR11803">
    <property type="entry name" value="2-IMINOBUTANOATE/2-IMINOPROPANOATE DEAMINASE RIDA"/>
    <property type="match status" value="1"/>
</dbReference>
<dbReference type="GO" id="GO:0005829">
    <property type="term" value="C:cytosol"/>
    <property type="evidence" value="ECO:0007669"/>
    <property type="project" value="TreeGrafter"/>
</dbReference>
<proteinExistence type="inferred from homology"/>
<dbReference type="NCBIfam" id="TIGR00004">
    <property type="entry name" value="Rid family detoxifying hydrolase"/>
    <property type="match status" value="1"/>
</dbReference>
<protein>
    <submittedName>
        <fullName evidence="2">Rhinocladiella mackenziei CBS 650.93 unplaced genomic scaffold supercont1.2, whole genome shotgun sequence</fullName>
    </submittedName>
</protein>
<dbReference type="HOGENOM" id="CLU_100715_7_2_1"/>
<evidence type="ECO:0000256" key="1">
    <source>
        <dbReference type="ARBA" id="ARBA00010552"/>
    </source>
</evidence>
<name>A0A0D2IP34_9EURO</name>
<dbReference type="AlphaFoldDB" id="A0A0D2IP34"/>
<dbReference type="GO" id="GO:0005739">
    <property type="term" value="C:mitochondrion"/>
    <property type="evidence" value="ECO:0007669"/>
    <property type="project" value="TreeGrafter"/>
</dbReference>
<dbReference type="PANTHER" id="PTHR11803:SF42">
    <property type="entry name" value="MMF1"/>
    <property type="match status" value="1"/>
</dbReference>
<reference evidence="2 3" key="1">
    <citation type="submission" date="2015-01" db="EMBL/GenBank/DDBJ databases">
        <title>The Genome Sequence of Rhinocladiella mackenzie CBS 650.93.</title>
        <authorList>
            <consortium name="The Broad Institute Genomics Platform"/>
            <person name="Cuomo C."/>
            <person name="de Hoog S."/>
            <person name="Gorbushina A."/>
            <person name="Stielow B."/>
            <person name="Teixiera M."/>
            <person name="Abouelleil A."/>
            <person name="Chapman S.B."/>
            <person name="Priest M."/>
            <person name="Young S.K."/>
            <person name="Wortman J."/>
            <person name="Nusbaum C."/>
            <person name="Birren B."/>
        </authorList>
    </citation>
    <scope>NUCLEOTIDE SEQUENCE [LARGE SCALE GENOMIC DNA]</scope>
    <source>
        <strain evidence="2 3">CBS 650.93</strain>
    </source>
</reference>
<dbReference type="STRING" id="1442369.A0A0D2IP34"/>
<dbReference type="EMBL" id="KN847476">
    <property type="protein sequence ID" value="KIX07594.1"/>
    <property type="molecule type" value="Genomic_DNA"/>
</dbReference>
<dbReference type="GeneID" id="25290318"/>
<dbReference type="SUPFAM" id="SSF55298">
    <property type="entry name" value="YjgF-like"/>
    <property type="match status" value="1"/>
</dbReference>
<dbReference type="InterPro" id="IPR035959">
    <property type="entry name" value="RutC-like_sf"/>
</dbReference>
<dbReference type="CDD" id="cd00448">
    <property type="entry name" value="YjgF_YER057c_UK114_family"/>
    <property type="match status" value="1"/>
</dbReference>
<dbReference type="GO" id="GO:0019239">
    <property type="term" value="F:deaminase activity"/>
    <property type="evidence" value="ECO:0007669"/>
    <property type="project" value="TreeGrafter"/>
</dbReference>
<accession>A0A0D2IP34</accession>
<dbReference type="Pfam" id="PF01042">
    <property type="entry name" value="Ribonuc_L-PSP"/>
    <property type="match status" value="1"/>
</dbReference>
<dbReference type="FunFam" id="3.30.1330.40:FF:000001">
    <property type="entry name" value="L-PSP family endoribonuclease"/>
    <property type="match status" value="1"/>
</dbReference>
<evidence type="ECO:0000313" key="2">
    <source>
        <dbReference type="EMBL" id="KIX07594.1"/>
    </source>
</evidence>
<keyword evidence="3" id="KW-1185">Reference proteome</keyword>
<dbReference type="InterPro" id="IPR006056">
    <property type="entry name" value="RidA"/>
</dbReference>
<organism evidence="2 3">
    <name type="scientific">Rhinocladiella mackenziei CBS 650.93</name>
    <dbReference type="NCBI Taxonomy" id="1442369"/>
    <lineage>
        <taxon>Eukaryota</taxon>
        <taxon>Fungi</taxon>
        <taxon>Dikarya</taxon>
        <taxon>Ascomycota</taxon>
        <taxon>Pezizomycotina</taxon>
        <taxon>Eurotiomycetes</taxon>
        <taxon>Chaetothyriomycetidae</taxon>
        <taxon>Chaetothyriales</taxon>
        <taxon>Herpotrichiellaceae</taxon>
        <taxon>Rhinocladiella</taxon>
    </lineage>
</organism>
<evidence type="ECO:0000313" key="3">
    <source>
        <dbReference type="Proteomes" id="UP000053617"/>
    </source>
</evidence>
<sequence length="149" mass="16242">MTPKQQITSEKGLKSPLFSQAIVHNGTVYVSGNIGIVPSTMQIVEGTVADRTKQALENIKVVLEEAGSSLQNIVKMNIYLTNMEDYAAMNEAFLKTIPDPKPARTCVCVKELPFKTDNRLKLNASHICEGTSRIEANISDKATANCDQG</sequence>
<dbReference type="VEuPathDB" id="FungiDB:Z518_02247"/>
<dbReference type="Proteomes" id="UP000053617">
    <property type="component" value="Unassembled WGS sequence"/>
</dbReference>
<dbReference type="InterPro" id="IPR006175">
    <property type="entry name" value="YjgF/YER057c/UK114"/>
</dbReference>